<protein>
    <submittedName>
        <fullName evidence="1">ATP-binding protein</fullName>
    </submittedName>
</protein>
<sequence>MNIGTVGTDSVLPNEEKSADIFSRVGYKIEEAVADLVDNSIDAHASQVLIRFVRSSQGIHSVIIADNGDGMNDEELLEAMRFGTRTTKDASALGKYGIGLKSASLSQAQTVTVLSRCAGTTIGRRWTVENIRKNWQCERLESSQSAQFMDASFGPVTHTGNGTVVVWDRLEHLRAGGGHVDKVLEKVRRSLSVELGIKFHRILSAGRVTIFIDDIEITEDEASLPVPVESLDPFGYSGSGHPKYPKALVIPIGRTEQLRLICHVWPPKSRDPGYKLGGGRVASRQGFYFYRNDRLIQAGGWNGLQADDSEPHMSLARVQIDLPPSLESSFKLDIGKSSIDPPSDFIVNLTAAGQYREFTQFLDDAEDAYRHQKKKESARFPLIPGAGMPRGVRAKIRTAFRETGVPAPAEIAFVWMRMEPDEVIRLDSAAQQIQFNRRYKTDLTQNIGHDGAIIKLLILLLFQDEMGKSFLTAPSRDRLARINQALLATFAA</sequence>
<gene>
    <name evidence="1" type="ORF">WKW79_28975</name>
</gene>
<dbReference type="RefSeq" id="WP_340338698.1">
    <property type="nucleotide sequence ID" value="NZ_JBBKZS010000018.1"/>
</dbReference>
<name>A0ABU8XHX3_9BURK</name>
<comment type="caution">
    <text evidence="1">The sequence shown here is derived from an EMBL/GenBank/DDBJ whole genome shotgun (WGS) entry which is preliminary data.</text>
</comment>
<evidence type="ECO:0000313" key="2">
    <source>
        <dbReference type="Proteomes" id="UP001367030"/>
    </source>
</evidence>
<dbReference type="PANTHER" id="PTHR23336">
    <property type="entry name" value="ZINC FINGER CW-TYPE COILED-COIL DOMAIN PROTEIN 3"/>
    <property type="match status" value="1"/>
</dbReference>
<dbReference type="Pfam" id="PF13589">
    <property type="entry name" value="HATPase_c_3"/>
    <property type="match status" value="1"/>
</dbReference>
<dbReference type="PANTHER" id="PTHR23336:SF76">
    <property type="entry name" value="MORC S5 DOMAIN-CONTAINING PROTEIN"/>
    <property type="match status" value="1"/>
</dbReference>
<keyword evidence="1" id="KW-0547">Nucleotide-binding</keyword>
<keyword evidence="2" id="KW-1185">Reference proteome</keyword>
<organism evidence="1 2">
    <name type="scientific">Variovorax robiniae</name>
    <dbReference type="NCBI Taxonomy" id="1836199"/>
    <lineage>
        <taxon>Bacteria</taxon>
        <taxon>Pseudomonadati</taxon>
        <taxon>Pseudomonadota</taxon>
        <taxon>Betaproteobacteria</taxon>
        <taxon>Burkholderiales</taxon>
        <taxon>Comamonadaceae</taxon>
        <taxon>Variovorax</taxon>
    </lineage>
</organism>
<dbReference type="InterPro" id="IPR036890">
    <property type="entry name" value="HATPase_C_sf"/>
</dbReference>
<dbReference type="InterPro" id="IPR045261">
    <property type="entry name" value="MORC_ATPase"/>
</dbReference>
<dbReference type="Proteomes" id="UP001367030">
    <property type="component" value="Unassembled WGS sequence"/>
</dbReference>
<proteinExistence type="predicted"/>
<accession>A0ABU8XHX3</accession>
<dbReference type="Gene3D" id="3.30.565.10">
    <property type="entry name" value="Histidine kinase-like ATPase, C-terminal domain"/>
    <property type="match status" value="1"/>
</dbReference>
<evidence type="ECO:0000313" key="1">
    <source>
        <dbReference type="EMBL" id="MEJ8858638.1"/>
    </source>
</evidence>
<reference evidence="1 2" key="1">
    <citation type="submission" date="2024-03" db="EMBL/GenBank/DDBJ databases">
        <title>Novel species of the genus Variovorax.</title>
        <authorList>
            <person name="Liu Q."/>
            <person name="Xin Y.-H."/>
        </authorList>
    </citation>
    <scope>NUCLEOTIDE SEQUENCE [LARGE SCALE GENOMIC DNA]</scope>
    <source>
        <strain evidence="1 2">KACC 18901</strain>
    </source>
</reference>
<dbReference type="SUPFAM" id="SSF55874">
    <property type="entry name" value="ATPase domain of HSP90 chaperone/DNA topoisomerase II/histidine kinase"/>
    <property type="match status" value="1"/>
</dbReference>
<dbReference type="EMBL" id="JBBKZS010000018">
    <property type="protein sequence ID" value="MEJ8858638.1"/>
    <property type="molecule type" value="Genomic_DNA"/>
</dbReference>
<keyword evidence="1" id="KW-0067">ATP-binding</keyword>
<dbReference type="GO" id="GO:0005524">
    <property type="term" value="F:ATP binding"/>
    <property type="evidence" value="ECO:0007669"/>
    <property type="project" value="UniProtKB-KW"/>
</dbReference>